<dbReference type="Proteomes" id="UP000595095">
    <property type="component" value="Chromosome"/>
</dbReference>
<keyword evidence="3" id="KW-1185">Reference proteome</keyword>
<proteinExistence type="predicted"/>
<dbReference type="EMBL" id="CP064795">
    <property type="protein sequence ID" value="QPG05096.1"/>
    <property type="molecule type" value="Genomic_DNA"/>
</dbReference>
<gene>
    <name evidence="2" type="ORF">IT774_13285</name>
</gene>
<evidence type="ECO:0000313" key="3">
    <source>
        <dbReference type="Proteomes" id="UP000595095"/>
    </source>
</evidence>
<organism evidence="2 3">
    <name type="scientific">Salinimonas marina</name>
    <dbReference type="NCBI Taxonomy" id="2785918"/>
    <lineage>
        <taxon>Bacteria</taxon>
        <taxon>Pseudomonadati</taxon>
        <taxon>Pseudomonadota</taxon>
        <taxon>Gammaproteobacteria</taxon>
        <taxon>Alteromonadales</taxon>
        <taxon>Alteromonadaceae</taxon>
        <taxon>Alteromonas/Salinimonas group</taxon>
        <taxon>Salinimonas</taxon>
    </lineage>
</organism>
<accession>A0A7S9DW80</accession>
<keyword evidence="1" id="KW-0472">Membrane</keyword>
<sequence>MPFPSSPYLYLYPIEHSNGFIERTKGVFSQLGYTLAPLKQLFRPANIARRKHNTVVLNWYEDQPYRRGLNGIKRVLFIAGFLLSLLSMRLFSSQIIWLRHNFKPHNAGSQTLLFKGIAKLMQWVSHRTVTLEMTSEIDASVVKHPLYRSDEDLSAFFQQTVNRPREIDFLYFGAIKPYKRLDALLQVWPADQRLRIMGYCSDAEHTRTLNQIISQRGLRVQWDNAFIEQTVLEEAVANTRFVIIPHDDGAMISSGTFYMALSLGANVLCFDSAFGRSKAAEFSFVQILEKQHLEQQLVKLEYTSAGLVVEQAVRRYGDRAVKESWRVVLADSA</sequence>
<evidence type="ECO:0000256" key="1">
    <source>
        <dbReference type="SAM" id="Phobius"/>
    </source>
</evidence>
<reference evidence="2 3" key="1">
    <citation type="submission" date="2020-11" db="EMBL/GenBank/DDBJ databases">
        <title>Complete genome sequence for Salinimonas sp. strain G2-b.</title>
        <authorList>
            <person name="Park S.-J."/>
        </authorList>
    </citation>
    <scope>NUCLEOTIDE SEQUENCE [LARGE SCALE GENOMIC DNA]</scope>
    <source>
        <strain evidence="2 3">G2-b</strain>
    </source>
</reference>
<dbReference type="KEGG" id="smaa:IT774_13285"/>
<evidence type="ECO:0000313" key="2">
    <source>
        <dbReference type="EMBL" id="QPG05096.1"/>
    </source>
</evidence>
<dbReference type="AlphaFoldDB" id="A0A7S9DW80"/>
<keyword evidence="1" id="KW-1133">Transmembrane helix</keyword>
<name>A0A7S9DW80_9ALTE</name>
<dbReference type="RefSeq" id="WP_195810187.1">
    <property type="nucleotide sequence ID" value="NZ_CP064795.1"/>
</dbReference>
<feature type="transmembrane region" description="Helical" evidence="1">
    <location>
        <begin position="75"/>
        <end position="97"/>
    </location>
</feature>
<protein>
    <recommendedName>
        <fullName evidence="4">Glycosyltransferase</fullName>
    </recommendedName>
</protein>
<evidence type="ECO:0008006" key="4">
    <source>
        <dbReference type="Google" id="ProtNLM"/>
    </source>
</evidence>
<keyword evidence="1" id="KW-0812">Transmembrane</keyword>